<organism evidence="1 2">
    <name type="scientific">Dickeya dianthicola</name>
    <dbReference type="NCBI Taxonomy" id="204039"/>
    <lineage>
        <taxon>Bacteria</taxon>
        <taxon>Pseudomonadati</taxon>
        <taxon>Pseudomonadota</taxon>
        <taxon>Gammaproteobacteria</taxon>
        <taxon>Enterobacterales</taxon>
        <taxon>Pectobacteriaceae</taxon>
        <taxon>Dickeya</taxon>
    </lineage>
</organism>
<dbReference type="SUPFAM" id="SSF51556">
    <property type="entry name" value="Metallo-dependent hydrolases"/>
    <property type="match status" value="1"/>
</dbReference>
<dbReference type="PANTHER" id="PTHR11409">
    <property type="entry name" value="ADENOSINE DEAMINASE"/>
    <property type="match status" value="1"/>
</dbReference>
<protein>
    <recommendedName>
        <fullName evidence="3">Adenosine deaminase</fullName>
    </recommendedName>
</protein>
<evidence type="ECO:0008006" key="3">
    <source>
        <dbReference type="Google" id="ProtNLM"/>
    </source>
</evidence>
<sequence length="867" mass="100468">MYTQDPRWLIPCACLASDRLFYFHLQQHTGQRNTPDVEQQEEQRLLTRAAKDYQFYFGGRLRNEDIEHNLHRWASSSPTDSVTINDNMTLLGQLAGEFLLWQGNGFAVRRERLEAWLMLCSVLDPAWIIAQAYVQLVRQRVLDEGELVALLIQQSPFAFPDDSRDTHYADNHVHFNGHGYASLSMLSFVEGDVRLKPGIRWPQREEYPLLESEQLPKQQLPRWLSAYVACLVKAVYPAGTAVHPLVDLGILRKAQALPLTEDERWSLRDSTLITPPGSAPQQLLYAAMQQEHAGAQRWLLFCTGLLLRTSRPDYDSVLSNLIRVSMILRNYMVVSAVGLGQFVEYFGTDVRRVDKRFFKQQVPRYDVGSSVSREYRVSPGEVIGNVRKPNIYHHKLTDFFDQHARWHVPEQAHLVVHFTRGFPKKTAVSRYDKRLTTFRAELLQQVRALEDFAASVTLQETTHQPDIHTPPRTIDVRKLVRGYDVAGNENELPIEVFAPVLRVLRAARQPAGMPFSTRLKRPFITVHAGEDYSHLLSGLRAMDEAVEFCQLREGDRIGHGLALGVDVQHWAQRQRRAWLTAGQHLDNLVWAYHQAVQLSRHTVEHLPVMHELRDKIHHWSQWIFGDIYTPNQLYDAWRLRRNWPDVDAMQSDAGRFLEWVPDDQLLMRRQSVDEDNEKVVNLWQRRYLDSGLPEREGDRINQTISVNCLPQESEHFAITLSHSEDWVSAGELRLYEAIQDFLMEKYSRLGLVIEACPTSNIYIGRFEYYHQHPLFRWNPPQPDWLKPGEKCNRYGLRTGPLAVCINTDDSALMPTTIANEHRLMREAAVQFFGIGTWMADLWINKLREKGVEIFRRNHLDQLPVLPN</sequence>
<proteinExistence type="predicted"/>
<dbReference type="EMBL" id="QZDO01000009">
    <property type="protein sequence ID" value="RJL75940.1"/>
    <property type="molecule type" value="Genomic_DNA"/>
</dbReference>
<dbReference type="Gene3D" id="3.20.20.140">
    <property type="entry name" value="Metal-dependent hydrolases"/>
    <property type="match status" value="2"/>
</dbReference>
<gene>
    <name evidence="1" type="ORF">D5077_03760</name>
</gene>
<dbReference type="RefSeq" id="WP_119875261.1">
    <property type="nucleotide sequence ID" value="NZ_CP038499.1"/>
</dbReference>
<dbReference type="InterPro" id="IPR006330">
    <property type="entry name" value="Ado/ade_deaminase"/>
</dbReference>
<accession>A0ABX9NRT4</accession>
<dbReference type="Proteomes" id="UP000266633">
    <property type="component" value="Unassembled WGS sequence"/>
</dbReference>
<dbReference type="PANTHER" id="PTHR11409:SF43">
    <property type="entry name" value="ADENOSINE DEAMINASE"/>
    <property type="match status" value="1"/>
</dbReference>
<keyword evidence="2" id="KW-1185">Reference proteome</keyword>
<evidence type="ECO:0000313" key="2">
    <source>
        <dbReference type="Proteomes" id="UP000266633"/>
    </source>
</evidence>
<dbReference type="InterPro" id="IPR032466">
    <property type="entry name" value="Metal_Hydrolase"/>
</dbReference>
<dbReference type="NCBIfam" id="NF041744">
    <property type="entry name" value="RdrB"/>
    <property type="match status" value="1"/>
</dbReference>
<name>A0ABX9NRT4_9GAMM</name>
<evidence type="ECO:0000313" key="1">
    <source>
        <dbReference type="EMBL" id="RJL75940.1"/>
    </source>
</evidence>
<reference evidence="1 2" key="1">
    <citation type="submission" date="2018-09" db="EMBL/GenBank/DDBJ databases">
        <title>Phylogenetic diversity of Pectobacterium and Dickeya strains causing blackleg disease of potato in Morocco.</title>
        <authorList>
            <person name="Oulghazi S."/>
            <person name="Moumni M."/>
            <person name="Faure D."/>
        </authorList>
    </citation>
    <scope>NUCLEOTIDE SEQUENCE [LARGE SCALE GENOMIC DNA]</scope>
    <source>
        <strain evidence="1 2">S4.16.03.LID</strain>
    </source>
</reference>
<comment type="caution">
    <text evidence="1">The sequence shown here is derived from an EMBL/GenBank/DDBJ whole genome shotgun (WGS) entry which is preliminary data.</text>
</comment>